<reference evidence="3" key="1">
    <citation type="submission" date="2019-09" db="EMBL/GenBank/DDBJ databases">
        <title>Antimicrobial potential of Antarctic Bacteria.</title>
        <authorList>
            <person name="Benaud N."/>
            <person name="Edwards R.J."/>
            <person name="Ferrari B.C."/>
        </authorList>
    </citation>
    <scope>NUCLEOTIDE SEQUENCE [LARGE SCALE GENOMIC DNA]</scope>
    <source>
        <strain evidence="3">SPB151</strain>
    </source>
</reference>
<organism evidence="2 3">
    <name type="scientific">Kribbella qitaiheensis</name>
    <dbReference type="NCBI Taxonomy" id="1544730"/>
    <lineage>
        <taxon>Bacteria</taxon>
        <taxon>Bacillati</taxon>
        <taxon>Actinomycetota</taxon>
        <taxon>Actinomycetes</taxon>
        <taxon>Propionibacteriales</taxon>
        <taxon>Kribbellaceae</taxon>
        <taxon>Kribbella</taxon>
    </lineage>
</organism>
<dbReference type="KEGG" id="kqi:F1D05_27210"/>
<accession>A0A7G6X3W4</accession>
<dbReference type="AlphaFoldDB" id="A0A7G6X3W4"/>
<evidence type="ECO:0000313" key="3">
    <source>
        <dbReference type="Proteomes" id="UP000515563"/>
    </source>
</evidence>
<dbReference type="InterPro" id="IPR050266">
    <property type="entry name" value="AB_hydrolase_sf"/>
</dbReference>
<feature type="domain" description="AB hydrolase-1" evidence="1">
    <location>
        <begin position="28"/>
        <end position="283"/>
    </location>
</feature>
<dbReference type="GO" id="GO:0046464">
    <property type="term" value="P:acylglycerol catabolic process"/>
    <property type="evidence" value="ECO:0007669"/>
    <property type="project" value="TreeGrafter"/>
</dbReference>
<evidence type="ECO:0000259" key="1">
    <source>
        <dbReference type="Pfam" id="PF00561"/>
    </source>
</evidence>
<dbReference type="GO" id="GO:0047372">
    <property type="term" value="F:monoacylglycerol lipase activity"/>
    <property type="evidence" value="ECO:0007669"/>
    <property type="project" value="TreeGrafter"/>
</dbReference>
<reference evidence="2 3" key="2">
    <citation type="journal article" date="2020" name="Microbiol. Resour. Announc.">
        <title>Antarctic desert soil bacteria exhibit high novel natural product potential, evaluated through long-read genome sequencing and comparative genomics.</title>
        <authorList>
            <person name="Benaud N."/>
            <person name="Edwards R.J."/>
            <person name="Amos T.G."/>
            <person name="D'Agostino P.M."/>
            <person name="Gutierrez-Chavez C."/>
            <person name="Montgomery K."/>
            <person name="Nicetic I."/>
            <person name="Ferrari B.C."/>
        </authorList>
    </citation>
    <scope>NUCLEOTIDE SEQUENCE [LARGE SCALE GENOMIC DNA]</scope>
    <source>
        <strain evidence="2 3">SPB151</strain>
    </source>
</reference>
<name>A0A7G6X3W4_9ACTN</name>
<dbReference type="PRINTS" id="PR00412">
    <property type="entry name" value="EPOXHYDRLASE"/>
</dbReference>
<evidence type="ECO:0000313" key="2">
    <source>
        <dbReference type="EMBL" id="QNE20929.1"/>
    </source>
</evidence>
<dbReference type="PANTHER" id="PTHR43798:SF33">
    <property type="entry name" value="HYDROLASE, PUTATIVE (AFU_ORTHOLOGUE AFUA_2G14860)-RELATED"/>
    <property type="match status" value="1"/>
</dbReference>
<dbReference type="EMBL" id="CP043661">
    <property type="protein sequence ID" value="QNE20929.1"/>
    <property type="molecule type" value="Genomic_DNA"/>
</dbReference>
<dbReference type="Proteomes" id="UP000515563">
    <property type="component" value="Chromosome"/>
</dbReference>
<dbReference type="InterPro" id="IPR000073">
    <property type="entry name" value="AB_hydrolase_1"/>
</dbReference>
<dbReference type="RefSeq" id="WP_185443336.1">
    <property type="nucleotide sequence ID" value="NZ_CP043661.1"/>
</dbReference>
<proteinExistence type="predicted"/>
<keyword evidence="2" id="KW-0378">Hydrolase</keyword>
<keyword evidence="3" id="KW-1185">Reference proteome</keyword>
<dbReference type="GO" id="GO:0016020">
    <property type="term" value="C:membrane"/>
    <property type="evidence" value="ECO:0007669"/>
    <property type="project" value="TreeGrafter"/>
</dbReference>
<dbReference type="PANTHER" id="PTHR43798">
    <property type="entry name" value="MONOACYLGLYCEROL LIPASE"/>
    <property type="match status" value="1"/>
</dbReference>
<dbReference type="Gene3D" id="3.40.50.1820">
    <property type="entry name" value="alpha/beta hydrolase"/>
    <property type="match status" value="1"/>
</dbReference>
<dbReference type="InterPro" id="IPR029058">
    <property type="entry name" value="AB_hydrolase_fold"/>
</dbReference>
<sequence>MSFSEVVRVSTPMLEVAYQEAGDPGGLPVVLLHGFPYDVRAYDGVEPTLADAGLRVIAPYLRGYGETRFRDPEAVRSGQQAALGQDLLELMDALEIERAIVAGYDWGGRAACIAAALWPERVHGLVTVDGYNMQDIAHSGEPTKPEWEATYWYQYYFHSERGREGLERNRDELCEYLWRTWSPEWADAAAAFPASAASLHNPDFVDVVIHSYRHRFGLVAGDPRYDAVEARIAQQPVISVPTVVLEGGADGVGGPRGADDPEERALFTGAYQHRVLPGIGHNVPQEAPADFAAAVLELV</sequence>
<dbReference type="Pfam" id="PF00561">
    <property type="entry name" value="Abhydrolase_1"/>
    <property type="match status" value="1"/>
</dbReference>
<protein>
    <submittedName>
        <fullName evidence="2">Alpha/beta hydrolase</fullName>
    </submittedName>
</protein>
<dbReference type="InterPro" id="IPR000639">
    <property type="entry name" value="Epox_hydrolase-like"/>
</dbReference>
<dbReference type="SUPFAM" id="SSF53474">
    <property type="entry name" value="alpha/beta-Hydrolases"/>
    <property type="match status" value="1"/>
</dbReference>
<gene>
    <name evidence="2" type="ORF">F1D05_27210</name>
</gene>